<dbReference type="PANTHER" id="PTHR11440">
    <property type="entry name" value="LECITHIN-CHOLESTEROL ACYLTRANSFERASE-RELATED"/>
    <property type="match status" value="1"/>
</dbReference>
<accession>A0ABR2H2U1</accession>
<evidence type="ECO:0000313" key="1">
    <source>
        <dbReference type="EMBL" id="KAK8839897.1"/>
    </source>
</evidence>
<evidence type="ECO:0008006" key="3">
    <source>
        <dbReference type="Google" id="ProtNLM"/>
    </source>
</evidence>
<reference evidence="1 2" key="1">
    <citation type="submission" date="2024-04" db="EMBL/GenBank/DDBJ databases">
        <title>Tritrichomonas musculus Genome.</title>
        <authorList>
            <person name="Alves-Ferreira E."/>
            <person name="Grigg M."/>
            <person name="Lorenzi H."/>
            <person name="Galac M."/>
        </authorList>
    </citation>
    <scope>NUCLEOTIDE SEQUENCE [LARGE SCALE GENOMIC DNA]</scope>
    <source>
        <strain evidence="1 2">EAF2021</strain>
    </source>
</reference>
<dbReference type="Proteomes" id="UP001470230">
    <property type="component" value="Unassembled WGS sequence"/>
</dbReference>
<dbReference type="InterPro" id="IPR003386">
    <property type="entry name" value="LACT/PDAT_acylTrfase"/>
</dbReference>
<sequence length="511" mass="59738">MLFFTFFYYSLAESEKNPIILLPGLYGTNLYATYSKNAKVPWYCPKSMDDELLWVGAKFLFPPLFNCLAHALQTRYNNETHTIENIPNMNITVHDFGGDSSVDYIIKNEKKFISHENEDDYNDELEQKSYRDFFKHLWQTATKKTTKKHKHGFRFFDNYHSLIGLFVHRGYTLEKDFFVAPYDWRLAPVFSNEFYPKLKKLIEDVHDKTGKKVTLLAFSMGAFMIQQFLAAEKINEATKLMNTSRRILSSVRDPKYIVDDSWKKKFIEKVVFLDPSFSGSHKTFGAVLLKFCPFIPFVHNEHIEGMYTAIPGIYSHFANFEIFKGKEVVRGPDGINYTVEQLPELIVNYSIKKEFYPIMDYSLDAQRLAPIDIGESVPLTIIYNSNIPTLNFLDFNKGWDKFPQMYLDGKGDGTLPIEGLRYPCEHWGSKNRALICIDLNNNNTKHFKHIKLPVNPFVHELLFNYSYNDPDIEVNGWWLKKGKTEIQFNEETYKPWEENATSSIMDKIEFL</sequence>
<name>A0ABR2H2U1_9EUKA</name>
<dbReference type="Pfam" id="PF02450">
    <property type="entry name" value="LCAT"/>
    <property type="match status" value="1"/>
</dbReference>
<organism evidence="1 2">
    <name type="scientific">Tritrichomonas musculus</name>
    <dbReference type="NCBI Taxonomy" id="1915356"/>
    <lineage>
        <taxon>Eukaryota</taxon>
        <taxon>Metamonada</taxon>
        <taxon>Parabasalia</taxon>
        <taxon>Tritrichomonadida</taxon>
        <taxon>Tritrichomonadidae</taxon>
        <taxon>Tritrichomonas</taxon>
    </lineage>
</organism>
<keyword evidence="2" id="KW-1185">Reference proteome</keyword>
<dbReference type="InterPro" id="IPR029058">
    <property type="entry name" value="AB_hydrolase_fold"/>
</dbReference>
<protein>
    <recommendedName>
        <fullName evidence="3">Lecithin:cholesterol acyltransferase family protein</fullName>
    </recommendedName>
</protein>
<evidence type="ECO:0000313" key="2">
    <source>
        <dbReference type="Proteomes" id="UP001470230"/>
    </source>
</evidence>
<proteinExistence type="predicted"/>
<dbReference type="Gene3D" id="3.40.50.1820">
    <property type="entry name" value="alpha/beta hydrolase"/>
    <property type="match status" value="1"/>
</dbReference>
<comment type="caution">
    <text evidence="1">The sequence shown here is derived from an EMBL/GenBank/DDBJ whole genome shotgun (WGS) entry which is preliminary data.</text>
</comment>
<dbReference type="SUPFAM" id="SSF53474">
    <property type="entry name" value="alpha/beta-Hydrolases"/>
    <property type="match status" value="1"/>
</dbReference>
<gene>
    <name evidence="1" type="ORF">M9Y10_031611</name>
</gene>
<dbReference type="EMBL" id="JAPFFF010000050">
    <property type="protein sequence ID" value="KAK8839897.1"/>
    <property type="molecule type" value="Genomic_DNA"/>
</dbReference>